<accession>A0A150KDZ8</accession>
<dbReference type="PATRIC" id="fig|1398.26.peg.2735"/>
<reference evidence="3 4" key="1">
    <citation type="submission" date="2016-01" db="EMBL/GenBank/DDBJ databases">
        <title>Genome Sequences of Twelve Sporeforming Bacillus Species Isolated from Foods.</title>
        <authorList>
            <person name="Berendsen E.M."/>
            <person name="Wells-Bennik M.H."/>
            <person name="Krawcyk A.O."/>
            <person name="De Jong A."/>
            <person name="Holsappel S."/>
            <person name="Eijlander R.T."/>
            <person name="Kuipers O.P."/>
        </authorList>
    </citation>
    <scope>NUCLEOTIDE SEQUENCE [LARGE SCALE GENOMIC DNA]</scope>
    <source>
        <strain evidence="1 3">B4098</strain>
        <strain evidence="2 4">B4099</strain>
    </source>
</reference>
<dbReference type="Proteomes" id="UP000075288">
    <property type="component" value="Unassembled WGS sequence"/>
</dbReference>
<organism evidence="2 4">
    <name type="scientific">Heyndrickxia coagulans</name>
    <name type="common">Weizmannia coagulans</name>
    <dbReference type="NCBI Taxonomy" id="1398"/>
    <lineage>
        <taxon>Bacteria</taxon>
        <taxon>Bacillati</taxon>
        <taxon>Bacillota</taxon>
        <taxon>Bacilli</taxon>
        <taxon>Bacillales</taxon>
        <taxon>Bacillaceae</taxon>
        <taxon>Heyndrickxia</taxon>
    </lineage>
</organism>
<evidence type="ECO:0000313" key="2">
    <source>
        <dbReference type="EMBL" id="KYC67836.1"/>
    </source>
</evidence>
<evidence type="ECO:0000313" key="3">
    <source>
        <dbReference type="Proteomes" id="UP000075288"/>
    </source>
</evidence>
<dbReference type="EMBL" id="LQYI01000065">
    <property type="protein sequence ID" value="KYC67836.1"/>
    <property type="molecule type" value="Genomic_DNA"/>
</dbReference>
<evidence type="ECO:0000313" key="1">
    <source>
        <dbReference type="EMBL" id="KYC63387.1"/>
    </source>
</evidence>
<protein>
    <submittedName>
        <fullName evidence="2">Uncharacterized protein</fullName>
    </submittedName>
</protein>
<comment type="caution">
    <text evidence="2">The sequence shown here is derived from an EMBL/GenBank/DDBJ whole genome shotgun (WGS) entry which is preliminary data.</text>
</comment>
<dbReference type="AlphaFoldDB" id="A0A150KDZ8"/>
<sequence length="42" mass="4624">MNLNAESANKLPSLLFEKCMIGGTSGPLKAMELFHLLISKFK</sequence>
<gene>
    <name evidence="1" type="ORF">B4098_0731</name>
    <name evidence="2" type="ORF">B4099_0851</name>
</gene>
<proteinExistence type="predicted"/>
<dbReference type="EMBL" id="LQYG01000040">
    <property type="protein sequence ID" value="KYC63387.1"/>
    <property type="molecule type" value="Genomic_DNA"/>
</dbReference>
<name>A0A150KDZ8_HEYCO</name>
<evidence type="ECO:0000313" key="4">
    <source>
        <dbReference type="Proteomes" id="UP000075304"/>
    </source>
</evidence>
<dbReference type="Proteomes" id="UP000075304">
    <property type="component" value="Unassembled WGS sequence"/>
</dbReference>